<keyword evidence="5" id="KW-0479">Metal-binding</keyword>
<keyword evidence="8" id="KW-0802">TPR repeat</keyword>
<dbReference type="InterPro" id="IPR044862">
    <property type="entry name" value="Pro_4_hyd_alph_FE2OG_OXY"/>
</dbReference>
<accession>A0ABD1EDZ5</accession>
<dbReference type="InterPro" id="IPR056585">
    <property type="entry name" value="Leprecan_dom"/>
</dbReference>
<dbReference type="GO" id="GO:0046872">
    <property type="term" value="F:metal ion binding"/>
    <property type="evidence" value="ECO:0007669"/>
    <property type="project" value="UniProtKB-KW"/>
</dbReference>
<dbReference type="Pfam" id="PF13640">
    <property type="entry name" value="2OG-FeII_Oxy_3"/>
    <property type="match status" value="1"/>
</dbReference>
<feature type="domain" description="Fe2OG dioxygenase" evidence="15">
    <location>
        <begin position="484"/>
        <end position="598"/>
    </location>
</feature>
<sequence>MPSVTWIVLQVLCFNVPYVILSQVTIASLYEQGTQAYLEERFPECVEKLEQALDRYRYHRRNTQNCRLKCRYESETSEPLFSVNIEDLRFHEKNIKNTLCLIKCKIDSNGNNDNIEGQIQQIFEERRPYEYLHLCYYKINDRQKAASAAFTFLVANPNHKVMTKNLQQYSDLPEVNMKEVVNFEAQNYVYLYVYGVNAYMRKEWDTAINNIEESLVSYLHAEDKCRAQCEGPFDPGWHPDFVPAIANHFTYVLRCKRTCKKKLSSLNGEIHEDLFASHYDYLQYAYFKKGNLYAACKAVASYLLLIPDDETMLANMRFYQGMPKVQDDFFTPRDETVRYAQRDTYEERILEYIKNEFKFNQTKPDIEKKINKSFHLTTNTTDLGGQHRFILDGIASLDDCKNIMYIANSFMNVNDGYDLINETASPHTKYEKFEGVTLSRITFLTYISLLQPKYLTLILDITKEMRKTLVEKFNIKRPLYFSFTHLVCRTALPGYTKNRTDFSHKIHSDNCNLLQDNTCEKKPPAFFWRDYSAILYLNQDFEGGNFMFASDLTGNTIQSIITPQCGRMVGFSAGKENLHGVSAVTKGKRCALAVWFTMNPQYQEFDREIAQHMIKNDISFHRYFNDFIN</sequence>
<evidence type="ECO:0000313" key="16">
    <source>
        <dbReference type="EMBL" id="KAL1492864.1"/>
    </source>
</evidence>
<evidence type="ECO:0000256" key="7">
    <source>
        <dbReference type="ARBA" id="ARBA00022737"/>
    </source>
</evidence>
<evidence type="ECO:0000256" key="9">
    <source>
        <dbReference type="ARBA" id="ARBA00022824"/>
    </source>
</evidence>
<keyword evidence="10" id="KW-0223">Dioxygenase</keyword>
<dbReference type="PROSITE" id="PS51471">
    <property type="entry name" value="FE2OG_OXY"/>
    <property type="match status" value="1"/>
</dbReference>
<keyword evidence="11" id="KW-0560">Oxidoreductase</keyword>
<dbReference type="InterPro" id="IPR006620">
    <property type="entry name" value="Pro_4_hyd_alph"/>
</dbReference>
<proteinExistence type="inferred from homology"/>
<evidence type="ECO:0000256" key="1">
    <source>
        <dbReference type="ARBA" id="ARBA00001961"/>
    </source>
</evidence>
<dbReference type="AlphaFoldDB" id="A0ABD1EDZ5"/>
<dbReference type="InterPro" id="IPR005123">
    <property type="entry name" value="Oxoglu/Fe-dep_dioxygenase_dom"/>
</dbReference>
<evidence type="ECO:0000256" key="12">
    <source>
        <dbReference type="ARBA" id="ARBA00023004"/>
    </source>
</evidence>
<dbReference type="PANTHER" id="PTHR14049">
    <property type="entry name" value="LEPRECAN 1"/>
    <property type="match status" value="1"/>
</dbReference>
<evidence type="ECO:0000256" key="14">
    <source>
        <dbReference type="SAM" id="SignalP"/>
    </source>
</evidence>
<comment type="similarity">
    <text evidence="3">Belongs to the leprecan family.</text>
</comment>
<dbReference type="InterPro" id="IPR011990">
    <property type="entry name" value="TPR-like_helical_dom_sf"/>
</dbReference>
<evidence type="ECO:0000256" key="11">
    <source>
        <dbReference type="ARBA" id="ARBA00023002"/>
    </source>
</evidence>
<dbReference type="InterPro" id="IPR039575">
    <property type="entry name" value="P3H"/>
</dbReference>
<comment type="cofactor">
    <cofactor evidence="1">
        <name>L-ascorbate</name>
        <dbReference type="ChEBI" id="CHEBI:38290"/>
    </cofactor>
</comment>
<keyword evidence="6 14" id="KW-0732">Signal</keyword>
<dbReference type="Proteomes" id="UP001566132">
    <property type="component" value="Unassembled WGS sequence"/>
</dbReference>
<dbReference type="Gene3D" id="2.60.120.620">
    <property type="entry name" value="q2cbj1_9rhob like domain"/>
    <property type="match status" value="1"/>
</dbReference>
<evidence type="ECO:0000256" key="4">
    <source>
        <dbReference type="ARBA" id="ARBA00012262"/>
    </source>
</evidence>
<evidence type="ECO:0000259" key="15">
    <source>
        <dbReference type="PROSITE" id="PS51471"/>
    </source>
</evidence>
<dbReference type="Pfam" id="PF23557">
    <property type="entry name" value="TPR_leprecan"/>
    <property type="match status" value="1"/>
</dbReference>
<evidence type="ECO:0000313" key="17">
    <source>
        <dbReference type="Proteomes" id="UP001566132"/>
    </source>
</evidence>
<evidence type="ECO:0000256" key="3">
    <source>
        <dbReference type="ARBA" id="ARBA00006487"/>
    </source>
</evidence>
<feature type="signal peptide" evidence="14">
    <location>
        <begin position="1"/>
        <end position="21"/>
    </location>
</feature>
<name>A0ABD1EDZ5_HYPHA</name>
<keyword evidence="9" id="KW-0256">Endoplasmic reticulum</keyword>
<evidence type="ECO:0000256" key="2">
    <source>
        <dbReference type="ARBA" id="ARBA00001962"/>
    </source>
</evidence>
<feature type="chain" id="PRO_5044869837" description="procollagen-proline 3-dioxygenase" evidence="14">
    <location>
        <begin position="22"/>
        <end position="629"/>
    </location>
</feature>
<keyword evidence="12" id="KW-0408">Iron</keyword>
<keyword evidence="7" id="KW-0677">Repeat</keyword>
<reference evidence="16 17" key="1">
    <citation type="submission" date="2024-05" db="EMBL/GenBank/DDBJ databases">
        <title>Genetic variation in Jamaican populations of the coffee berry borer (Hypothenemus hampei).</title>
        <authorList>
            <person name="Errbii M."/>
            <person name="Myrie A."/>
        </authorList>
    </citation>
    <scope>NUCLEOTIDE SEQUENCE [LARGE SCALE GENOMIC DNA]</scope>
    <source>
        <strain evidence="16">JA-Hopewell-2020-01-JO</strain>
        <tissue evidence="16">Whole body</tissue>
    </source>
</reference>
<comment type="caution">
    <text evidence="16">The sequence shown here is derived from an EMBL/GenBank/DDBJ whole genome shotgun (WGS) entry which is preliminary data.</text>
</comment>
<evidence type="ECO:0000256" key="6">
    <source>
        <dbReference type="ARBA" id="ARBA00022729"/>
    </source>
</evidence>
<dbReference type="EC" id="1.14.11.7" evidence="4"/>
<dbReference type="GO" id="GO:0019797">
    <property type="term" value="F:procollagen-proline 3-dioxygenase activity"/>
    <property type="evidence" value="ECO:0007669"/>
    <property type="project" value="UniProtKB-EC"/>
</dbReference>
<organism evidence="16 17">
    <name type="scientific">Hypothenemus hampei</name>
    <name type="common">Coffee berry borer</name>
    <dbReference type="NCBI Taxonomy" id="57062"/>
    <lineage>
        <taxon>Eukaryota</taxon>
        <taxon>Metazoa</taxon>
        <taxon>Ecdysozoa</taxon>
        <taxon>Arthropoda</taxon>
        <taxon>Hexapoda</taxon>
        <taxon>Insecta</taxon>
        <taxon>Pterygota</taxon>
        <taxon>Neoptera</taxon>
        <taxon>Endopterygota</taxon>
        <taxon>Coleoptera</taxon>
        <taxon>Polyphaga</taxon>
        <taxon>Cucujiformia</taxon>
        <taxon>Curculionidae</taxon>
        <taxon>Scolytinae</taxon>
        <taxon>Hypothenemus</taxon>
    </lineage>
</organism>
<evidence type="ECO:0000256" key="10">
    <source>
        <dbReference type="ARBA" id="ARBA00022964"/>
    </source>
</evidence>
<dbReference type="Gene3D" id="1.25.40.10">
    <property type="entry name" value="Tetratricopeptide repeat domain"/>
    <property type="match status" value="2"/>
</dbReference>
<evidence type="ECO:0000256" key="5">
    <source>
        <dbReference type="ARBA" id="ARBA00022723"/>
    </source>
</evidence>
<evidence type="ECO:0000256" key="13">
    <source>
        <dbReference type="ARBA" id="ARBA00023180"/>
    </source>
</evidence>
<keyword evidence="13" id="KW-0325">Glycoprotein</keyword>
<dbReference type="EMBL" id="JBDJPC010000008">
    <property type="protein sequence ID" value="KAL1492864.1"/>
    <property type="molecule type" value="Genomic_DNA"/>
</dbReference>
<evidence type="ECO:0000256" key="8">
    <source>
        <dbReference type="ARBA" id="ARBA00022803"/>
    </source>
</evidence>
<comment type="cofactor">
    <cofactor evidence="2">
        <name>Fe cation</name>
        <dbReference type="ChEBI" id="CHEBI:24875"/>
    </cofactor>
</comment>
<keyword evidence="17" id="KW-1185">Reference proteome</keyword>
<protein>
    <recommendedName>
        <fullName evidence="4">procollagen-proline 3-dioxygenase</fullName>
        <ecNumber evidence="4">1.14.11.7</ecNumber>
    </recommendedName>
</protein>
<dbReference type="SMART" id="SM00702">
    <property type="entry name" value="P4Hc"/>
    <property type="match status" value="1"/>
</dbReference>
<dbReference type="PANTHER" id="PTHR14049:SF9">
    <property type="entry name" value="PROCOLLAGEN-PROLINE 3-DIOXYGENASE"/>
    <property type="match status" value="1"/>
</dbReference>
<gene>
    <name evidence="16" type="ORF">ABEB36_011041</name>
</gene>